<dbReference type="Proteomes" id="UP001232148">
    <property type="component" value="Unassembled WGS sequence"/>
</dbReference>
<sequence length="831" mass="91114">MARDNDPVGQGFAARREADEFRYVEQSSGLSWTSSRCRRLLRPLQSRITALRKLALAENVSLGQDACENGNSGGALDHQPAKKARVWDDNSIVEGHRKRPRRTYSRRSPTGASTDEYRPVSRGPVRIQSGRHPGPDPSASSIPHVSTPILRKVRYGMMTTTVLSDLPPCDKKGGLCMFPKVGKRGPLDSSLNELECARRSFRPSQYQLYEGILHDLDVLLRSTMLADRPVGQKSLLSMCLLKVPQCAAEIEAWERSRAANHGPVSSIKQMSYSLRVYDDLETLGGSGNGWGHLRIVLRAHAIYLLKEVIIEGLLDVDFIRIIIEHCRAMQCPRETAELTMALLYLSCHGPSEDAKPLGSRTGGQLLASLPGLADNPIVESCLFDTFASLLLSGHLPPDIVSTKTFGFWWTTTASAITGQKACSSATRFASAGLAVLCTTTFPRRRRRTPELSTRHNATKLTLMSVLGALSAMAMISQNFGDVTSSRVAGRWSRTQRIVLQILYQALRLVRGQHASREATSPLLLAIFYTSFPSPTQDSVVQLKATIETLEGSLGQRQNSGAGGKSGQILDIAVALTCSVAHCCGRATSRPSSQYFAKLCRLVDRLGVSCFARLRADGAFFLAQKTNDLRDLVFAETLTGASINKDRSVDANSGSEETFTGFRWEEGISEWIAVSPVARRRDDIAPAEVLMPRRSSRHRCGSLDDQRDQSELDMTTGTVEETGPSMRIDIAASEPDGIQVDRRQAGKRSRAGEHDHGNHSGDARATEGIDELSMCQENRPRALGKSNLAMGRLRNQCRRATRSSKAGPRMVLAELFSRVNPAGHCDEDELGL</sequence>
<proteinExistence type="predicted"/>
<accession>A0AAD9HRX5</accession>
<comment type="caution">
    <text evidence="2">The sequence shown here is derived from an EMBL/GenBank/DDBJ whole genome shotgun (WGS) entry which is preliminary data.</text>
</comment>
<reference evidence="2" key="1">
    <citation type="submission" date="2021-06" db="EMBL/GenBank/DDBJ databases">
        <title>Comparative genomics, transcriptomics and evolutionary studies reveal genomic signatures of adaptation to plant cell wall in hemibiotrophic fungi.</title>
        <authorList>
            <consortium name="DOE Joint Genome Institute"/>
            <person name="Baroncelli R."/>
            <person name="Diaz J.F."/>
            <person name="Benocci T."/>
            <person name="Peng M."/>
            <person name="Battaglia E."/>
            <person name="Haridas S."/>
            <person name="Andreopoulos W."/>
            <person name="Labutti K."/>
            <person name="Pangilinan J."/>
            <person name="Floch G.L."/>
            <person name="Makela M.R."/>
            <person name="Henrissat B."/>
            <person name="Grigoriev I.V."/>
            <person name="Crouch J.A."/>
            <person name="De Vries R.P."/>
            <person name="Sukno S.A."/>
            <person name="Thon M.R."/>
        </authorList>
    </citation>
    <scope>NUCLEOTIDE SEQUENCE</scope>
    <source>
        <strain evidence="2">MAFF235873</strain>
    </source>
</reference>
<name>A0AAD9HRX5_9PEZI</name>
<feature type="region of interest" description="Disordered" evidence="1">
    <location>
        <begin position="71"/>
        <end position="144"/>
    </location>
</feature>
<organism evidence="2 3">
    <name type="scientific">Colletotrichum zoysiae</name>
    <dbReference type="NCBI Taxonomy" id="1216348"/>
    <lineage>
        <taxon>Eukaryota</taxon>
        <taxon>Fungi</taxon>
        <taxon>Dikarya</taxon>
        <taxon>Ascomycota</taxon>
        <taxon>Pezizomycotina</taxon>
        <taxon>Sordariomycetes</taxon>
        <taxon>Hypocreomycetidae</taxon>
        <taxon>Glomerellales</taxon>
        <taxon>Glomerellaceae</taxon>
        <taxon>Colletotrichum</taxon>
        <taxon>Colletotrichum graminicola species complex</taxon>
    </lineage>
</organism>
<protein>
    <submittedName>
        <fullName evidence="2">Uncharacterized protein</fullName>
    </submittedName>
</protein>
<feature type="compositionally biased region" description="Basic and acidic residues" evidence="1">
    <location>
        <begin position="738"/>
        <end position="765"/>
    </location>
</feature>
<evidence type="ECO:0000256" key="1">
    <source>
        <dbReference type="SAM" id="MobiDB-lite"/>
    </source>
</evidence>
<evidence type="ECO:0000313" key="2">
    <source>
        <dbReference type="EMBL" id="KAK2032779.1"/>
    </source>
</evidence>
<gene>
    <name evidence="2" type="ORF">LX32DRAFT_635852</name>
</gene>
<feature type="region of interest" description="Disordered" evidence="1">
    <location>
        <begin position="694"/>
        <end position="765"/>
    </location>
</feature>
<feature type="compositionally biased region" description="Basic and acidic residues" evidence="1">
    <location>
        <begin position="700"/>
        <end position="709"/>
    </location>
</feature>
<feature type="compositionally biased region" description="Basic residues" evidence="1">
    <location>
        <begin position="96"/>
        <end position="105"/>
    </location>
</feature>
<dbReference type="AlphaFoldDB" id="A0AAD9HRX5"/>
<keyword evidence="3" id="KW-1185">Reference proteome</keyword>
<evidence type="ECO:0000313" key="3">
    <source>
        <dbReference type="Proteomes" id="UP001232148"/>
    </source>
</evidence>
<dbReference type="EMBL" id="MU842827">
    <property type="protein sequence ID" value="KAK2032779.1"/>
    <property type="molecule type" value="Genomic_DNA"/>
</dbReference>